<name>A0ACB5SS34_AMBMO</name>
<proteinExistence type="predicted"/>
<organism evidence="1 2">
    <name type="scientific">Ambrosiozyma monospora</name>
    <name type="common">Yeast</name>
    <name type="synonym">Endomycopsis monosporus</name>
    <dbReference type="NCBI Taxonomy" id="43982"/>
    <lineage>
        <taxon>Eukaryota</taxon>
        <taxon>Fungi</taxon>
        <taxon>Dikarya</taxon>
        <taxon>Ascomycota</taxon>
        <taxon>Saccharomycotina</taxon>
        <taxon>Pichiomycetes</taxon>
        <taxon>Pichiales</taxon>
        <taxon>Pichiaceae</taxon>
        <taxon>Ambrosiozyma</taxon>
    </lineage>
</organism>
<evidence type="ECO:0000313" key="1">
    <source>
        <dbReference type="EMBL" id="GME71265.1"/>
    </source>
</evidence>
<dbReference type="EMBL" id="BSXS01000181">
    <property type="protein sequence ID" value="GME71265.1"/>
    <property type="molecule type" value="Genomic_DNA"/>
</dbReference>
<keyword evidence="2" id="KW-1185">Reference proteome</keyword>
<sequence length="81" mass="9354">MSTKVISWTYLFRKQLDGVLGKTIPKYWVPLYTMVSFRSDIHYADCIKNEQRQKKILRGVEFSLLTAGAVGLAAFLSRRLK</sequence>
<protein>
    <submittedName>
        <fullName evidence="1">Unnamed protein product</fullName>
    </submittedName>
</protein>
<gene>
    <name evidence="1" type="ORF">Amon02_000052000</name>
</gene>
<evidence type="ECO:0000313" key="2">
    <source>
        <dbReference type="Proteomes" id="UP001165064"/>
    </source>
</evidence>
<dbReference type="Proteomes" id="UP001165064">
    <property type="component" value="Unassembled WGS sequence"/>
</dbReference>
<reference evidence="1" key="1">
    <citation type="submission" date="2023-04" db="EMBL/GenBank/DDBJ databases">
        <title>Ambrosiozyma monospora NBRC 10751.</title>
        <authorList>
            <person name="Ichikawa N."/>
            <person name="Sato H."/>
            <person name="Tonouchi N."/>
        </authorList>
    </citation>
    <scope>NUCLEOTIDE SEQUENCE</scope>
    <source>
        <strain evidence="1">NBRC 10751</strain>
    </source>
</reference>
<comment type="caution">
    <text evidence="1">The sequence shown here is derived from an EMBL/GenBank/DDBJ whole genome shotgun (WGS) entry which is preliminary data.</text>
</comment>
<accession>A0ACB5SS34</accession>